<dbReference type="AlphaFoldDB" id="A0AAW1W843"/>
<evidence type="ECO:0000313" key="3">
    <source>
        <dbReference type="Proteomes" id="UP001457282"/>
    </source>
</evidence>
<dbReference type="Proteomes" id="UP001457282">
    <property type="component" value="Unassembled WGS sequence"/>
</dbReference>
<dbReference type="EMBL" id="JBEDUW010000006">
    <property type="protein sequence ID" value="KAK9920887.1"/>
    <property type="molecule type" value="Genomic_DNA"/>
</dbReference>
<reference evidence="2 3" key="1">
    <citation type="journal article" date="2023" name="G3 (Bethesda)">
        <title>A chromosome-length genome assembly and annotation of blackberry (Rubus argutus, cv. 'Hillquist').</title>
        <authorList>
            <person name="Bruna T."/>
            <person name="Aryal R."/>
            <person name="Dudchenko O."/>
            <person name="Sargent D.J."/>
            <person name="Mead D."/>
            <person name="Buti M."/>
            <person name="Cavallini A."/>
            <person name="Hytonen T."/>
            <person name="Andres J."/>
            <person name="Pham M."/>
            <person name="Weisz D."/>
            <person name="Mascagni F."/>
            <person name="Usai G."/>
            <person name="Natali L."/>
            <person name="Bassil N."/>
            <person name="Fernandez G.E."/>
            <person name="Lomsadze A."/>
            <person name="Armour M."/>
            <person name="Olukolu B."/>
            <person name="Poorten T."/>
            <person name="Britton C."/>
            <person name="Davik J."/>
            <person name="Ashrafi H."/>
            <person name="Aiden E.L."/>
            <person name="Borodovsky M."/>
            <person name="Worthington M."/>
        </authorList>
    </citation>
    <scope>NUCLEOTIDE SEQUENCE [LARGE SCALE GENOMIC DNA]</scope>
    <source>
        <strain evidence="2">PI 553951</strain>
    </source>
</reference>
<protein>
    <submittedName>
        <fullName evidence="2">Uncharacterized protein</fullName>
    </submittedName>
</protein>
<feature type="compositionally biased region" description="Basic residues" evidence="1">
    <location>
        <begin position="1"/>
        <end position="11"/>
    </location>
</feature>
<evidence type="ECO:0000256" key="1">
    <source>
        <dbReference type="SAM" id="MobiDB-lite"/>
    </source>
</evidence>
<sequence length="181" mass="20112">MQQKALQHRATGRKEKELEPIKSRKKIDLQRFRERRSMMNYALARSSVVSNLAANCCPLIEGNFKSHSNSDMVFQPSFVLVFKVELDNNNSTILIILSPENRSHRPGFVTGQSFDSLVVDVVEVVRVSNCDVKVESVVEGVVGGEVDLRQRCLNLVEFDEIGAVVDGTTDAEKKSSDGGNN</sequence>
<keyword evidence="3" id="KW-1185">Reference proteome</keyword>
<gene>
    <name evidence="2" type="ORF">M0R45_029425</name>
</gene>
<comment type="caution">
    <text evidence="2">The sequence shown here is derived from an EMBL/GenBank/DDBJ whole genome shotgun (WGS) entry which is preliminary data.</text>
</comment>
<proteinExistence type="predicted"/>
<feature type="region of interest" description="Disordered" evidence="1">
    <location>
        <begin position="1"/>
        <end position="20"/>
    </location>
</feature>
<organism evidence="2 3">
    <name type="scientific">Rubus argutus</name>
    <name type="common">Southern blackberry</name>
    <dbReference type="NCBI Taxonomy" id="59490"/>
    <lineage>
        <taxon>Eukaryota</taxon>
        <taxon>Viridiplantae</taxon>
        <taxon>Streptophyta</taxon>
        <taxon>Embryophyta</taxon>
        <taxon>Tracheophyta</taxon>
        <taxon>Spermatophyta</taxon>
        <taxon>Magnoliopsida</taxon>
        <taxon>eudicotyledons</taxon>
        <taxon>Gunneridae</taxon>
        <taxon>Pentapetalae</taxon>
        <taxon>rosids</taxon>
        <taxon>fabids</taxon>
        <taxon>Rosales</taxon>
        <taxon>Rosaceae</taxon>
        <taxon>Rosoideae</taxon>
        <taxon>Rosoideae incertae sedis</taxon>
        <taxon>Rubus</taxon>
    </lineage>
</organism>
<accession>A0AAW1W843</accession>
<name>A0AAW1W843_RUBAR</name>
<evidence type="ECO:0000313" key="2">
    <source>
        <dbReference type="EMBL" id="KAK9920887.1"/>
    </source>
</evidence>